<organism evidence="2 3">
    <name type="scientific">Collybiopsis confluens</name>
    <dbReference type="NCBI Taxonomy" id="2823264"/>
    <lineage>
        <taxon>Eukaryota</taxon>
        <taxon>Fungi</taxon>
        <taxon>Dikarya</taxon>
        <taxon>Basidiomycota</taxon>
        <taxon>Agaricomycotina</taxon>
        <taxon>Agaricomycetes</taxon>
        <taxon>Agaricomycetidae</taxon>
        <taxon>Agaricales</taxon>
        <taxon>Marasmiineae</taxon>
        <taxon>Omphalotaceae</taxon>
        <taxon>Collybiopsis</taxon>
    </lineage>
</organism>
<evidence type="ECO:0000256" key="1">
    <source>
        <dbReference type="SAM" id="MobiDB-lite"/>
    </source>
</evidence>
<protein>
    <submittedName>
        <fullName evidence="2">Uncharacterized protein</fullName>
    </submittedName>
</protein>
<gene>
    <name evidence="2" type="ORF">D9757_000441</name>
</gene>
<evidence type="ECO:0000313" key="3">
    <source>
        <dbReference type="Proteomes" id="UP000518752"/>
    </source>
</evidence>
<name>A0A8H5MH94_9AGAR</name>
<reference evidence="2 3" key="1">
    <citation type="journal article" date="2020" name="ISME J.">
        <title>Uncovering the hidden diversity of litter-decomposition mechanisms in mushroom-forming fungi.</title>
        <authorList>
            <person name="Floudas D."/>
            <person name="Bentzer J."/>
            <person name="Ahren D."/>
            <person name="Johansson T."/>
            <person name="Persson P."/>
            <person name="Tunlid A."/>
        </authorList>
    </citation>
    <scope>NUCLEOTIDE SEQUENCE [LARGE SCALE GENOMIC DNA]</scope>
    <source>
        <strain evidence="2 3">CBS 406.79</strain>
    </source>
</reference>
<dbReference type="AlphaFoldDB" id="A0A8H5MH94"/>
<evidence type="ECO:0000313" key="2">
    <source>
        <dbReference type="EMBL" id="KAF5393654.1"/>
    </source>
</evidence>
<accession>A0A8H5MH94</accession>
<dbReference type="Proteomes" id="UP000518752">
    <property type="component" value="Unassembled WGS sequence"/>
</dbReference>
<dbReference type="EMBL" id="JAACJN010000001">
    <property type="protein sequence ID" value="KAF5393654.1"/>
    <property type="molecule type" value="Genomic_DNA"/>
</dbReference>
<feature type="compositionally biased region" description="Basic and acidic residues" evidence="1">
    <location>
        <begin position="7"/>
        <end position="16"/>
    </location>
</feature>
<sequence>MSANSRSPDREKHTGEADAESSKLSADKRAINTGDKFSIDVDEESEFQGIGTGEGEEEGLSEDSDSNIDDNDNFFGWKSWKSPAPRKDRAGSFTSPVYRLAWRPSKVRHLMSAHGEVGRILNGPIYDANTLLRRKPHFTEGWVEFKDKKIARVSRSSYTHRQVTHRVVAVQVRATGLLKNVELARVLEKRIQKKKEKGEEMALKPNIQPNKRRSEEEAGPKRKRTRANEDGLDTVLNSIF</sequence>
<feature type="region of interest" description="Disordered" evidence="1">
    <location>
        <begin position="194"/>
        <end position="240"/>
    </location>
</feature>
<feature type="region of interest" description="Disordered" evidence="1">
    <location>
        <begin position="1"/>
        <end position="67"/>
    </location>
</feature>
<dbReference type="OrthoDB" id="287393at2759"/>
<proteinExistence type="predicted"/>
<keyword evidence="3" id="KW-1185">Reference proteome</keyword>
<comment type="caution">
    <text evidence="2">The sequence shown here is derived from an EMBL/GenBank/DDBJ whole genome shotgun (WGS) entry which is preliminary data.</text>
</comment>
<feature type="compositionally biased region" description="Acidic residues" evidence="1">
    <location>
        <begin position="54"/>
        <end position="67"/>
    </location>
</feature>